<dbReference type="EMBL" id="CDRZ01000235">
    <property type="protein sequence ID" value="CEO89160.1"/>
    <property type="molecule type" value="Genomic_DNA"/>
</dbReference>
<protein>
    <submittedName>
        <fullName evidence="1">Addiction module component, TIGR02574 family</fullName>
    </submittedName>
</protein>
<evidence type="ECO:0000313" key="1">
    <source>
        <dbReference type="EMBL" id="CEO89160.1"/>
    </source>
</evidence>
<dbReference type="AlphaFoldDB" id="A0A0B7MGF4"/>
<keyword evidence="2" id="KW-1185">Reference proteome</keyword>
<dbReference type="Proteomes" id="UP000046155">
    <property type="component" value="Unassembled WGS sequence"/>
</dbReference>
<organism evidence="1 2">
    <name type="scientific">Syntrophaceticus schinkii</name>
    <dbReference type="NCBI Taxonomy" id="499207"/>
    <lineage>
        <taxon>Bacteria</taxon>
        <taxon>Bacillati</taxon>
        <taxon>Bacillota</taxon>
        <taxon>Clostridia</taxon>
        <taxon>Thermoanaerobacterales</taxon>
        <taxon>Thermoanaerobacterales Family III. Incertae Sedis</taxon>
        <taxon>Syntrophaceticus</taxon>
    </lineage>
</organism>
<reference evidence="2" key="1">
    <citation type="submission" date="2015-01" db="EMBL/GenBank/DDBJ databases">
        <authorList>
            <person name="Manzoor Shahid"/>
            <person name="Zubair Saima"/>
        </authorList>
    </citation>
    <scope>NUCLEOTIDE SEQUENCE [LARGE SCALE GENOMIC DNA]</scope>
    <source>
        <strain evidence="2">Sp3</strain>
    </source>
</reference>
<name>A0A0B7MGF4_9FIRM</name>
<dbReference type="OrthoDB" id="1525098at2"/>
<evidence type="ECO:0000313" key="2">
    <source>
        <dbReference type="Proteomes" id="UP000046155"/>
    </source>
</evidence>
<accession>A0A0B7MGF4</accession>
<gene>
    <name evidence="1" type="ORF">SSCH_390002</name>
</gene>
<sequence>MDISRLVILKELISPASYCPLRLDQIMQPIQKEVDEEWKKTAEERISEIKTGNVKVIPGNEVFNEIKDKYGR</sequence>
<dbReference type="Pfam" id="PF09720">
    <property type="entry name" value="Unstab_antitox"/>
    <property type="match status" value="1"/>
</dbReference>
<proteinExistence type="predicted"/>
<dbReference type="InterPro" id="IPR013406">
    <property type="entry name" value="CHP02574_addiction_mod"/>
</dbReference>